<accession>A0ABT3TKR7</accession>
<evidence type="ECO:0000256" key="2">
    <source>
        <dbReference type="SAM" id="SignalP"/>
    </source>
</evidence>
<dbReference type="InterPro" id="IPR032809">
    <property type="entry name" value="Put_HupE_UreJ"/>
</dbReference>
<feature type="transmembrane region" description="Helical" evidence="1">
    <location>
        <begin position="294"/>
        <end position="311"/>
    </location>
</feature>
<feature type="transmembrane region" description="Helical" evidence="1">
    <location>
        <begin position="136"/>
        <end position="161"/>
    </location>
</feature>
<organism evidence="3 4">
    <name type="scientific">Candidatus Litorirhabdus singularis</name>
    <dbReference type="NCBI Taxonomy" id="2518993"/>
    <lineage>
        <taxon>Bacteria</taxon>
        <taxon>Pseudomonadati</taxon>
        <taxon>Pseudomonadota</taxon>
        <taxon>Gammaproteobacteria</taxon>
        <taxon>Cellvibrionales</taxon>
        <taxon>Halieaceae</taxon>
        <taxon>Candidatus Litorirhabdus</taxon>
    </lineage>
</organism>
<keyword evidence="1" id="KW-0472">Membrane</keyword>
<feature type="transmembrane region" description="Helical" evidence="1">
    <location>
        <begin position="168"/>
        <end position="191"/>
    </location>
</feature>
<name>A0ABT3TKR7_9GAMM</name>
<keyword evidence="2" id="KW-0732">Signal</keyword>
<feature type="chain" id="PRO_5045292382" evidence="2">
    <location>
        <begin position="23"/>
        <end position="319"/>
    </location>
</feature>
<proteinExistence type="predicted"/>
<keyword evidence="1" id="KW-1133">Transmembrane helix</keyword>
<feature type="transmembrane region" description="Helical" evidence="1">
    <location>
        <begin position="197"/>
        <end position="214"/>
    </location>
</feature>
<feature type="transmembrane region" description="Helical" evidence="1">
    <location>
        <begin position="257"/>
        <end position="282"/>
    </location>
</feature>
<evidence type="ECO:0000313" key="3">
    <source>
        <dbReference type="EMBL" id="MCX2982927.1"/>
    </source>
</evidence>
<comment type="caution">
    <text evidence="3">The sequence shown here is derived from an EMBL/GenBank/DDBJ whole genome shotgun (WGS) entry which is preliminary data.</text>
</comment>
<evidence type="ECO:0000313" key="4">
    <source>
        <dbReference type="Proteomes" id="UP001143362"/>
    </source>
</evidence>
<sequence length="319" mass="34351">MKWCTSSLLFVAALLLTQTSWAHEMRPAILTVKQSDDFTYQALFKQPQVQGRFLDLSVITNCDSTLVKSTTNASALEETFSLTCDDALATIEVVGLERTLIDTIITVEDRSGSTENYLVNGRVPKVNLGGGTATPVYLILGVEHLFFGIDHVLFVLLLVYLVSGWRNLIKVVTSFTVAHSITLGLSAFNILSVSQQPVEALIALSIVLLAAEALRGEEGLIYRKPWLITFAFGLLHGLGFAGALAEIGLPQAGAAMALLLFNVGIEIGQLAIIAAALALTFLVSRAGLRPTGAIIALPVYLIGGVSFFWFIDRSLQVLV</sequence>
<dbReference type="Proteomes" id="UP001143362">
    <property type="component" value="Unassembled WGS sequence"/>
</dbReference>
<evidence type="ECO:0000256" key="1">
    <source>
        <dbReference type="SAM" id="Phobius"/>
    </source>
</evidence>
<keyword evidence="4" id="KW-1185">Reference proteome</keyword>
<feature type="transmembrane region" description="Helical" evidence="1">
    <location>
        <begin position="226"/>
        <end position="245"/>
    </location>
</feature>
<protein>
    <submittedName>
        <fullName evidence="3">HupE/UreJ family protein</fullName>
    </submittedName>
</protein>
<gene>
    <name evidence="3" type="ORF">EYC98_18855</name>
</gene>
<reference evidence="3" key="1">
    <citation type="submission" date="2019-02" db="EMBL/GenBank/DDBJ databases">
        <authorList>
            <person name="Li S.-H."/>
        </authorList>
    </citation>
    <scope>NUCLEOTIDE SEQUENCE</scope>
    <source>
        <strain evidence="3">IMCC14734</strain>
    </source>
</reference>
<feature type="signal peptide" evidence="2">
    <location>
        <begin position="1"/>
        <end position="22"/>
    </location>
</feature>
<dbReference type="EMBL" id="SHNN01000004">
    <property type="protein sequence ID" value="MCX2982927.1"/>
    <property type="molecule type" value="Genomic_DNA"/>
</dbReference>
<dbReference type="Pfam" id="PF13795">
    <property type="entry name" value="HupE_UreJ_2"/>
    <property type="match status" value="1"/>
</dbReference>
<keyword evidence="1" id="KW-0812">Transmembrane</keyword>